<evidence type="ECO:0000256" key="12">
    <source>
        <dbReference type="ARBA" id="ARBA00023125"/>
    </source>
</evidence>
<dbReference type="STRING" id="1245748.A0A397H9R0"/>
<dbReference type="PANTHER" id="PTHR10459">
    <property type="entry name" value="DNA LIGASE"/>
    <property type="match status" value="1"/>
</dbReference>
<keyword evidence="3" id="KW-0328">Glycosyltransferase</keyword>
<keyword evidence="9" id="KW-0863">Zinc-finger</keyword>
<name>A0A397H9R0_9EURO</name>
<protein>
    <recommendedName>
        <fullName evidence="2">Poly [ADP-ribose] polymerase 1</fullName>
        <ecNumber evidence="1">2.4.2.30</ecNumber>
    </recommendedName>
</protein>
<dbReference type="Proteomes" id="UP000215289">
    <property type="component" value="Unassembled WGS sequence"/>
</dbReference>
<keyword evidence="10" id="KW-0862">Zinc</keyword>
<dbReference type="GO" id="GO:0070212">
    <property type="term" value="P:protein poly-ADP-ribosylation"/>
    <property type="evidence" value="ECO:0007669"/>
    <property type="project" value="TreeGrafter"/>
</dbReference>
<dbReference type="Gene3D" id="1.20.142.10">
    <property type="entry name" value="Poly(ADP-ribose) polymerase, regulatory domain"/>
    <property type="match status" value="1"/>
</dbReference>
<evidence type="ECO:0000256" key="6">
    <source>
        <dbReference type="ARBA" id="ARBA00022723"/>
    </source>
</evidence>
<evidence type="ECO:0000256" key="13">
    <source>
        <dbReference type="ARBA" id="ARBA00023242"/>
    </source>
</evidence>
<gene>
    <name evidence="17" type="ORF">CFD26_108456</name>
</gene>
<dbReference type="OrthoDB" id="2017365at2759"/>
<dbReference type="GO" id="GO:0005730">
    <property type="term" value="C:nucleolus"/>
    <property type="evidence" value="ECO:0007669"/>
    <property type="project" value="TreeGrafter"/>
</dbReference>
<dbReference type="AlphaFoldDB" id="A0A397H9R0"/>
<dbReference type="EC" id="2.4.2.30" evidence="1"/>
<keyword evidence="18" id="KW-1185">Reference proteome</keyword>
<dbReference type="Pfam" id="PF02877">
    <property type="entry name" value="PARP_reg"/>
    <property type="match status" value="1"/>
</dbReference>
<evidence type="ECO:0000256" key="1">
    <source>
        <dbReference type="ARBA" id="ARBA00012020"/>
    </source>
</evidence>
<evidence type="ECO:0000313" key="18">
    <source>
        <dbReference type="Proteomes" id="UP000215289"/>
    </source>
</evidence>
<sequence>MVQELDVLPVLVVTVVTRRHHSSSRPRRRHLILLRLRIFESFFFLYAMERRCRVATVVAVGDAWLMCTGFRSAYHKRLRGAALELVTYFNTTTRGGKGATVVPSMAAAFPDAATTARRDLVLHCAIFANPTVESERVVKYLVQHVPHCLEVKSGDAYTPLMIAFSLLRPTYVEILIEAGADQTIIILHLLFCSVLPSPLRHGTNDVELLLVAVAVTWHAITQGLKHLLSSTKLSLLEISEELLLMVVPEAMVVEGPWNHLHQPTAATLAAAVQQHFLSTMASMSYNAQKLPLGKLSKRTLTTGFQILNNLSELVTNPALASSRYNTTFQDAAQDLSNRYFTTIPHVFGRNRPTVLATDQQIKTEVDLLEALTDMGVANEIMKDSRDAQMVICRLPGRREVLQDVPPMVVAVI</sequence>
<comment type="catalytic activity">
    <reaction evidence="15">
        <text>NAD(+) + (ADP-D-ribosyl)n-acceptor = nicotinamide + (ADP-D-ribosyl)n+1-acceptor + H(+).</text>
        <dbReference type="EC" id="2.4.2.30"/>
    </reaction>
</comment>
<dbReference type="GO" id="GO:0008270">
    <property type="term" value="F:zinc ion binding"/>
    <property type="evidence" value="ECO:0007669"/>
    <property type="project" value="UniProtKB-KW"/>
</dbReference>
<evidence type="ECO:0000256" key="8">
    <source>
        <dbReference type="ARBA" id="ARBA00022765"/>
    </source>
</evidence>
<dbReference type="PANTHER" id="PTHR10459:SF60">
    <property type="entry name" value="POLY [ADP-RIBOSE] POLYMERASE 2"/>
    <property type="match status" value="1"/>
</dbReference>
<keyword evidence="13" id="KW-0539">Nucleus</keyword>
<evidence type="ECO:0000256" key="9">
    <source>
        <dbReference type="ARBA" id="ARBA00022771"/>
    </source>
</evidence>
<evidence type="ECO:0000256" key="3">
    <source>
        <dbReference type="ARBA" id="ARBA00022676"/>
    </source>
</evidence>
<evidence type="ECO:0000313" key="17">
    <source>
        <dbReference type="EMBL" id="RLM00127.1"/>
    </source>
</evidence>
<evidence type="ECO:0000256" key="2">
    <source>
        <dbReference type="ARBA" id="ARBA00017163"/>
    </source>
</evidence>
<feature type="domain" description="PARP alpha-helical" evidence="16">
    <location>
        <begin position="256"/>
        <end position="382"/>
    </location>
</feature>
<dbReference type="SUPFAM" id="SSF48403">
    <property type="entry name" value="Ankyrin repeat"/>
    <property type="match status" value="1"/>
</dbReference>
<dbReference type="GO" id="GO:0003950">
    <property type="term" value="F:NAD+ poly-ADP-ribosyltransferase activity"/>
    <property type="evidence" value="ECO:0007669"/>
    <property type="project" value="UniProtKB-EC"/>
</dbReference>
<evidence type="ECO:0000256" key="5">
    <source>
        <dbReference type="ARBA" id="ARBA00022695"/>
    </source>
</evidence>
<keyword evidence="4" id="KW-0808">Transferase</keyword>
<evidence type="ECO:0000256" key="14">
    <source>
        <dbReference type="ARBA" id="ARBA00024347"/>
    </source>
</evidence>
<comment type="similarity">
    <text evidence="14">Belongs to the ARTD/PARP family.</text>
</comment>
<dbReference type="EMBL" id="NIDN02000020">
    <property type="protein sequence ID" value="RLM00127.1"/>
    <property type="molecule type" value="Genomic_DNA"/>
</dbReference>
<dbReference type="InterPro" id="IPR036616">
    <property type="entry name" value="Poly(ADP-ribose)pol_reg_dom_sf"/>
</dbReference>
<dbReference type="GO" id="GO:0016779">
    <property type="term" value="F:nucleotidyltransferase activity"/>
    <property type="evidence" value="ECO:0007669"/>
    <property type="project" value="UniProtKB-KW"/>
</dbReference>
<keyword evidence="6" id="KW-0479">Metal-binding</keyword>
<dbReference type="FunFam" id="1.20.142.10:FF:000002">
    <property type="entry name" value="Poly [ADP-ribose] polymerase"/>
    <property type="match status" value="1"/>
</dbReference>
<keyword evidence="11" id="KW-0520">NAD</keyword>
<evidence type="ECO:0000256" key="7">
    <source>
        <dbReference type="ARBA" id="ARBA00022737"/>
    </source>
</evidence>
<evidence type="ECO:0000256" key="11">
    <source>
        <dbReference type="ARBA" id="ARBA00023027"/>
    </source>
</evidence>
<organism evidence="17 18">
    <name type="scientific">Aspergillus turcosus</name>
    <dbReference type="NCBI Taxonomy" id="1245748"/>
    <lineage>
        <taxon>Eukaryota</taxon>
        <taxon>Fungi</taxon>
        <taxon>Dikarya</taxon>
        <taxon>Ascomycota</taxon>
        <taxon>Pezizomycotina</taxon>
        <taxon>Eurotiomycetes</taxon>
        <taxon>Eurotiomycetidae</taxon>
        <taxon>Eurotiales</taxon>
        <taxon>Aspergillaceae</taxon>
        <taxon>Aspergillus</taxon>
        <taxon>Aspergillus subgen. Fumigati</taxon>
    </lineage>
</organism>
<dbReference type="GO" id="GO:0003677">
    <property type="term" value="F:DNA binding"/>
    <property type="evidence" value="ECO:0007669"/>
    <property type="project" value="UniProtKB-KW"/>
</dbReference>
<evidence type="ECO:0000259" key="16">
    <source>
        <dbReference type="PROSITE" id="PS51060"/>
    </source>
</evidence>
<dbReference type="SUPFAM" id="SSF47587">
    <property type="entry name" value="Domain of poly(ADP-ribose) polymerase"/>
    <property type="match status" value="1"/>
</dbReference>
<accession>A0A397H9R0</accession>
<keyword evidence="8" id="KW-0013">ADP-ribosylation</keyword>
<reference evidence="17 18" key="1">
    <citation type="submission" date="2018-08" db="EMBL/GenBank/DDBJ databases">
        <title>Draft genome sequences of two Aspergillus turcosus clinical strains isolated from bronchoalveolar lavage fluid: one azole-susceptible and the other azole-resistant.</title>
        <authorList>
            <person name="Parent-Michaud M."/>
            <person name="Dufresne P.J."/>
            <person name="Fournier E."/>
            <person name="Martineau C."/>
            <person name="Moreira S."/>
            <person name="Perkins V."/>
            <person name="De Repentigny L."/>
            <person name="Dufresne S.F."/>
        </authorList>
    </citation>
    <scope>NUCLEOTIDE SEQUENCE [LARGE SCALE GENOMIC DNA]</scope>
    <source>
        <strain evidence="17">HMR AF 1038</strain>
    </source>
</reference>
<keyword evidence="12" id="KW-0238">DNA-binding</keyword>
<dbReference type="InterPro" id="IPR036770">
    <property type="entry name" value="Ankyrin_rpt-contain_sf"/>
</dbReference>
<evidence type="ECO:0000256" key="15">
    <source>
        <dbReference type="ARBA" id="ARBA00033987"/>
    </source>
</evidence>
<dbReference type="Gene3D" id="1.25.40.20">
    <property type="entry name" value="Ankyrin repeat-containing domain"/>
    <property type="match status" value="1"/>
</dbReference>
<dbReference type="InterPro" id="IPR004102">
    <property type="entry name" value="Poly(ADP-ribose)pol_reg_dom"/>
</dbReference>
<dbReference type="GO" id="GO:1990404">
    <property type="term" value="F:NAD+-protein mono-ADP-ribosyltransferase activity"/>
    <property type="evidence" value="ECO:0007669"/>
    <property type="project" value="TreeGrafter"/>
</dbReference>
<evidence type="ECO:0000256" key="4">
    <source>
        <dbReference type="ARBA" id="ARBA00022679"/>
    </source>
</evidence>
<keyword evidence="5" id="KW-0548">Nucleotidyltransferase</keyword>
<dbReference type="GO" id="GO:0006302">
    <property type="term" value="P:double-strand break repair"/>
    <property type="evidence" value="ECO:0007669"/>
    <property type="project" value="TreeGrafter"/>
</dbReference>
<proteinExistence type="inferred from homology"/>
<dbReference type="InterPro" id="IPR050800">
    <property type="entry name" value="ARTD/PARP"/>
</dbReference>
<evidence type="ECO:0000256" key="10">
    <source>
        <dbReference type="ARBA" id="ARBA00022833"/>
    </source>
</evidence>
<keyword evidence="7" id="KW-0677">Repeat</keyword>
<dbReference type="PROSITE" id="PS51060">
    <property type="entry name" value="PARP_ALPHA_HD"/>
    <property type="match status" value="1"/>
</dbReference>
<comment type="caution">
    <text evidence="17">The sequence shown here is derived from an EMBL/GenBank/DDBJ whole genome shotgun (WGS) entry which is preliminary data.</text>
</comment>